<dbReference type="AlphaFoldDB" id="A0A9P5G2I4"/>
<comment type="caution">
    <text evidence="2">The sequence shown here is derived from an EMBL/GenBank/DDBJ whole genome shotgun (WGS) entry which is preliminary data.</text>
</comment>
<evidence type="ECO:0000313" key="2">
    <source>
        <dbReference type="EMBL" id="KAF5094736.1"/>
    </source>
</evidence>
<accession>A0A9P5G2I4</accession>
<dbReference type="EMBL" id="QQZK01000172">
    <property type="protein sequence ID" value="KAF5094736.1"/>
    <property type="molecule type" value="Genomic_DNA"/>
</dbReference>
<sequence length="344" mass="39351">MAFPTLINDTYDFVNRVPGGMVPLRTLFELIKINLLHNNTSRASSLTKQILTRQPPAKKLNIEILGLMIREFSKNRKYRDLCKALIDIVPPEYYTADGITGPLFSYCARMKNRELAMEIYSQLEAPIKRNILTSLLHLHISFDDNEGAEKILKEITRRKETLLPIEFAMVVQGALAQKNGLATATKLCRNSSPTVAKLAYGDILNHAIDHEEYDIFNEFIDLAYQNLPESDPIFDRISLLIIKKLLKSHGSKEARLQWIQWQSGSHKASKIRLPSTKKQIIAIRSIADKAIAEGNTQVINWSLHELRHLGVHMADIRKELSHRPKMKNNKEPEFLLPRPSRKTK</sequence>
<dbReference type="Proteomes" id="UP000750522">
    <property type="component" value="Unassembled WGS sequence"/>
</dbReference>
<protein>
    <submittedName>
        <fullName evidence="2">Uncharacterized protein</fullName>
    </submittedName>
</protein>
<feature type="compositionally biased region" description="Basic and acidic residues" evidence="1">
    <location>
        <begin position="321"/>
        <end position="333"/>
    </location>
</feature>
<reference evidence="2" key="2">
    <citation type="submission" date="2020-01" db="EMBL/GenBank/DDBJ databases">
        <authorList>
            <person name="Perkins V."/>
            <person name="Lessard M.-H."/>
            <person name="Dugat-Bony E."/>
            <person name="Frenette M."/>
            <person name="Labrie S."/>
        </authorList>
    </citation>
    <scope>NUCLEOTIDE SEQUENCE</scope>
    <source>
        <strain evidence="2">LMA-70</strain>
    </source>
</reference>
<gene>
    <name evidence="2" type="ORF">DV451_004928</name>
</gene>
<feature type="region of interest" description="Disordered" evidence="1">
    <location>
        <begin position="321"/>
        <end position="344"/>
    </location>
</feature>
<proteinExistence type="predicted"/>
<evidence type="ECO:0000313" key="3">
    <source>
        <dbReference type="Proteomes" id="UP000750522"/>
    </source>
</evidence>
<evidence type="ECO:0000256" key="1">
    <source>
        <dbReference type="SAM" id="MobiDB-lite"/>
    </source>
</evidence>
<name>A0A9P5G2I4_GEOCN</name>
<organism evidence="2 3">
    <name type="scientific">Geotrichum candidum</name>
    <name type="common">Oospora lactis</name>
    <name type="synonym">Dipodascus geotrichum</name>
    <dbReference type="NCBI Taxonomy" id="1173061"/>
    <lineage>
        <taxon>Eukaryota</taxon>
        <taxon>Fungi</taxon>
        <taxon>Dikarya</taxon>
        <taxon>Ascomycota</taxon>
        <taxon>Saccharomycotina</taxon>
        <taxon>Dipodascomycetes</taxon>
        <taxon>Dipodascales</taxon>
        <taxon>Dipodascaceae</taxon>
        <taxon>Geotrichum</taxon>
    </lineage>
</organism>
<reference evidence="2" key="1">
    <citation type="journal article" date="2020" name="Front. Microbiol.">
        <title>Phenotypic and Genetic Characterization of the Cheese Ripening Yeast Geotrichum candidum.</title>
        <authorList>
            <person name="Perkins V."/>
            <person name="Vignola S."/>
            <person name="Lessard M.H."/>
            <person name="Plante P.L."/>
            <person name="Corbeil J."/>
            <person name="Dugat-Bony E."/>
            <person name="Frenette M."/>
            <person name="Labrie S."/>
        </authorList>
    </citation>
    <scope>NUCLEOTIDE SEQUENCE</scope>
    <source>
        <strain evidence="2">LMA-70</strain>
    </source>
</reference>